<dbReference type="EMBL" id="JNVM01000064">
    <property type="protein sequence ID" value="KEQ21751.1"/>
    <property type="molecule type" value="Genomic_DNA"/>
</dbReference>
<dbReference type="SUPFAM" id="SSF54001">
    <property type="entry name" value="Cysteine proteinases"/>
    <property type="match status" value="1"/>
</dbReference>
<comment type="caution">
    <text evidence="3">The sequence shown here is derived from an EMBL/GenBank/DDBJ whole genome shotgun (WGS) entry which is preliminary data.</text>
</comment>
<dbReference type="OrthoDB" id="7181050at2"/>
<evidence type="ECO:0008006" key="5">
    <source>
        <dbReference type="Google" id="ProtNLM"/>
    </source>
</evidence>
<organism evidence="3 4">
    <name type="scientific">Paenibacillus tyrfis</name>
    <dbReference type="NCBI Taxonomy" id="1501230"/>
    <lineage>
        <taxon>Bacteria</taxon>
        <taxon>Bacillati</taxon>
        <taxon>Bacillota</taxon>
        <taxon>Bacilli</taxon>
        <taxon>Bacillales</taxon>
        <taxon>Paenibacillaceae</taxon>
        <taxon>Paenibacillus</taxon>
    </lineage>
</organism>
<comment type="similarity">
    <text evidence="1 2">Belongs to the arylamine N-acetyltransferase family.</text>
</comment>
<dbReference type="PRINTS" id="PR01543">
    <property type="entry name" value="ANATRNSFRASE"/>
</dbReference>
<dbReference type="Pfam" id="PF00797">
    <property type="entry name" value="Acetyltransf_2"/>
    <property type="match status" value="1"/>
</dbReference>
<accession>A0A081NTH8</accession>
<dbReference type="InterPro" id="IPR038765">
    <property type="entry name" value="Papain-like_cys_pep_sf"/>
</dbReference>
<evidence type="ECO:0000313" key="3">
    <source>
        <dbReference type="EMBL" id="KEQ21751.1"/>
    </source>
</evidence>
<dbReference type="PANTHER" id="PTHR11786">
    <property type="entry name" value="N-HYDROXYARYLAMINE O-ACETYLTRANSFERASE"/>
    <property type="match status" value="1"/>
</dbReference>
<evidence type="ECO:0000256" key="1">
    <source>
        <dbReference type="ARBA" id="ARBA00006547"/>
    </source>
</evidence>
<evidence type="ECO:0000313" key="4">
    <source>
        <dbReference type="Proteomes" id="UP000028123"/>
    </source>
</evidence>
<sequence length="249" mass="28399">MDVSLYLQRIEAAEPVQLTLDGLTQLQKRHVTRIPFENLDILRGIPIALRTEELFDKLVNRRRGGVCYELNGLFSELLHRIGFETHMIAATVYRGEGQWGTEGSHATNLVLLEGRPSLVDVGFGGNSPRRPVPVTGEEIRDADGFYRIRPYAELQNGDVLEKKEDRDWAILYRFSLEPKQLEDFAEVCDVTQYAPESPFNKVYFLMKVTEEGRITLFDHSLTVVDGPNKTKETIEAGRIDDILERFLTS</sequence>
<dbReference type="Proteomes" id="UP000028123">
    <property type="component" value="Unassembled WGS sequence"/>
</dbReference>
<dbReference type="GO" id="GO:0016407">
    <property type="term" value="F:acetyltransferase activity"/>
    <property type="evidence" value="ECO:0007669"/>
    <property type="project" value="InterPro"/>
</dbReference>
<dbReference type="Gene3D" id="3.30.2140.20">
    <property type="match status" value="1"/>
</dbReference>
<dbReference type="RefSeq" id="WP_036693605.1">
    <property type="nucleotide sequence ID" value="NZ_JNVM01000064.1"/>
</dbReference>
<name>A0A081NTH8_9BACL</name>
<gene>
    <name evidence="3" type="ORF">ET33_33915</name>
</gene>
<dbReference type="AlphaFoldDB" id="A0A081NTH8"/>
<reference evidence="3 4" key="1">
    <citation type="submission" date="2014-06" db="EMBL/GenBank/DDBJ databases">
        <title>Draft genome sequence of Paenibacillus sp. MSt1.</title>
        <authorList>
            <person name="Aw Y.K."/>
            <person name="Ong K.S."/>
            <person name="Gan H.M."/>
            <person name="Lee S.M."/>
        </authorList>
    </citation>
    <scope>NUCLEOTIDE SEQUENCE [LARGE SCALE GENOMIC DNA]</scope>
    <source>
        <strain evidence="3 4">MSt1</strain>
    </source>
</reference>
<dbReference type="InterPro" id="IPR001447">
    <property type="entry name" value="Arylamine_N-AcTrfase"/>
</dbReference>
<dbReference type="eggNOG" id="COG2162">
    <property type="taxonomic scope" value="Bacteria"/>
</dbReference>
<keyword evidence="4" id="KW-1185">Reference proteome</keyword>
<evidence type="ECO:0000256" key="2">
    <source>
        <dbReference type="RuleBase" id="RU003452"/>
    </source>
</evidence>
<protein>
    <recommendedName>
        <fullName evidence="5">Acetyltransferase</fullName>
    </recommendedName>
</protein>
<dbReference type="PANTHER" id="PTHR11786:SF0">
    <property type="entry name" value="ARYLAMINE N-ACETYLTRANSFERASE 4-RELATED"/>
    <property type="match status" value="1"/>
</dbReference>
<proteinExistence type="inferred from homology"/>
<dbReference type="InterPro" id="IPR053710">
    <property type="entry name" value="Arylamine_NAT_domain_sf"/>
</dbReference>